<dbReference type="SUPFAM" id="SSF50814">
    <property type="entry name" value="Lipocalins"/>
    <property type="match status" value="1"/>
</dbReference>
<evidence type="ECO:0000313" key="6">
    <source>
        <dbReference type="EMBL" id="KAK9527088.1"/>
    </source>
</evidence>
<reference evidence="6 7" key="1">
    <citation type="journal article" date="2024" name="Genome Biol. Evol.">
        <title>Chromosome-level genome assembly of the viviparous eelpout Zoarces viviparus.</title>
        <authorList>
            <person name="Fuhrmann N."/>
            <person name="Brasseur M.V."/>
            <person name="Bakowski C.E."/>
            <person name="Podsiadlowski L."/>
            <person name="Prost S."/>
            <person name="Krehenwinkel H."/>
            <person name="Mayer C."/>
        </authorList>
    </citation>
    <scope>NUCLEOTIDE SEQUENCE [LARGE SCALE GENOMIC DNA]</scope>
    <source>
        <strain evidence="6">NO-MEL_2022_Ind0_liver</strain>
    </source>
</reference>
<dbReference type="InterPro" id="IPR012674">
    <property type="entry name" value="Calycin"/>
</dbReference>
<evidence type="ECO:0000256" key="5">
    <source>
        <dbReference type="SAM" id="SignalP"/>
    </source>
</evidence>
<organism evidence="6 7">
    <name type="scientific">Zoarces viviparus</name>
    <name type="common">Viviparous eelpout</name>
    <name type="synonym">Blennius viviparus</name>
    <dbReference type="NCBI Taxonomy" id="48416"/>
    <lineage>
        <taxon>Eukaryota</taxon>
        <taxon>Metazoa</taxon>
        <taxon>Chordata</taxon>
        <taxon>Craniata</taxon>
        <taxon>Vertebrata</taxon>
        <taxon>Euteleostomi</taxon>
        <taxon>Actinopterygii</taxon>
        <taxon>Neopterygii</taxon>
        <taxon>Teleostei</taxon>
        <taxon>Neoteleostei</taxon>
        <taxon>Acanthomorphata</taxon>
        <taxon>Eupercaria</taxon>
        <taxon>Perciformes</taxon>
        <taxon>Cottioidei</taxon>
        <taxon>Zoarcales</taxon>
        <taxon>Zoarcidae</taxon>
        <taxon>Zoarcinae</taxon>
        <taxon>Zoarces</taxon>
    </lineage>
</organism>
<dbReference type="PANTHER" id="PTHR11967:SF2">
    <property type="entry name" value="ALPHA-1-ACID GLYCOPROTEIN 1"/>
    <property type="match status" value="1"/>
</dbReference>
<proteinExistence type="predicted"/>
<keyword evidence="2" id="KW-0964">Secreted</keyword>
<dbReference type="Proteomes" id="UP001488805">
    <property type="component" value="Unassembled WGS sequence"/>
</dbReference>
<comment type="subcellular location">
    <subcellularLocation>
        <location evidence="1">Secreted</location>
    </subcellularLocation>
</comment>
<gene>
    <name evidence="6" type="ORF">VZT92_015750</name>
</gene>
<keyword evidence="3 5" id="KW-0732">Signal</keyword>
<keyword evidence="4" id="KW-0325">Glycoprotein</keyword>
<protein>
    <submittedName>
        <fullName evidence="6">Uncharacterized protein</fullName>
    </submittedName>
</protein>
<dbReference type="PANTHER" id="PTHR11967">
    <property type="entry name" value="ALPHA-1-ACID GLYCOPROTEIN"/>
    <property type="match status" value="1"/>
</dbReference>
<dbReference type="GO" id="GO:0005576">
    <property type="term" value="C:extracellular region"/>
    <property type="evidence" value="ECO:0007669"/>
    <property type="project" value="UniProtKB-SubCell"/>
</dbReference>
<feature type="signal peptide" evidence="5">
    <location>
        <begin position="1"/>
        <end position="20"/>
    </location>
</feature>
<name>A0AAW1EXZ7_ZOAVI</name>
<evidence type="ECO:0000313" key="7">
    <source>
        <dbReference type="Proteomes" id="UP001488805"/>
    </source>
</evidence>
<comment type="caution">
    <text evidence="6">The sequence shown here is derived from an EMBL/GenBank/DDBJ whole genome shotgun (WGS) entry which is preliminary data.</text>
</comment>
<keyword evidence="7" id="KW-1185">Reference proteome</keyword>
<sequence>MNSVKRALLLLLLAAIGTNAAPGPEDCHSLKKLPTLDPHKVYGDWVMVWCVADHQEAWDQMQNISSSHVEFRLHQDNSTVLFIEGNLLTNKTCSYYFMNFTAADGGNNMMDIAAATVKDSDLNEWVQIDFYESCPECLMMVYKYPAGRFMMNYRKDGDHQDVEKLNSYHGELRKMAECLGFPHDKPFSYDGAADFCHKKSSPDLDVAATEAPVPS</sequence>
<evidence type="ECO:0000256" key="4">
    <source>
        <dbReference type="ARBA" id="ARBA00023180"/>
    </source>
</evidence>
<dbReference type="EMBL" id="JBCEZU010000123">
    <property type="protein sequence ID" value="KAK9527088.1"/>
    <property type="molecule type" value="Genomic_DNA"/>
</dbReference>
<evidence type="ECO:0000256" key="3">
    <source>
        <dbReference type="ARBA" id="ARBA00022729"/>
    </source>
</evidence>
<dbReference type="Gene3D" id="2.40.128.20">
    <property type="match status" value="1"/>
</dbReference>
<feature type="chain" id="PRO_5043396440" evidence="5">
    <location>
        <begin position="21"/>
        <end position="215"/>
    </location>
</feature>
<dbReference type="AlphaFoldDB" id="A0AAW1EXZ7"/>
<evidence type="ECO:0000256" key="2">
    <source>
        <dbReference type="ARBA" id="ARBA00022525"/>
    </source>
</evidence>
<accession>A0AAW1EXZ7</accession>
<evidence type="ECO:0000256" key="1">
    <source>
        <dbReference type="ARBA" id="ARBA00004613"/>
    </source>
</evidence>